<dbReference type="CDD" id="cd11304">
    <property type="entry name" value="Cadherin_repeat"/>
    <property type="match status" value="1"/>
</dbReference>
<dbReference type="Gene3D" id="2.60.40.60">
    <property type="entry name" value="Cadherins"/>
    <property type="match status" value="1"/>
</dbReference>
<dbReference type="Pfam" id="PF00353">
    <property type="entry name" value="HemolysinCabind"/>
    <property type="match status" value="3"/>
</dbReference>
<evidence type="ECO:0000259" key="2">
    <source>
        <dbReference type="PROSITE" id="PS50234"/>
    </source>
</evidence>
<organism evidence="3 4">
    <name type="scientific">Castellaniella hirudinis</name>
    <dbReference type="NCBI Taxonomy" id="1144617"/>
    <lineage>
        <taxon>Bacteria</taxon>
        <taxon>Pseudomonadati</taxon>
        <taxon>Pseudomonadota</taxon>
        <taxon>Betaproteobacteria</taxon>
        <taxon>Burkholderiales</taxon>
        <taxon>Alcaligenaceae</taxon>
        <taxon>Castellaniella</taxon>
    </lineage>
</organism>
<proteinExistence type="predicted"/>
<dbReference type="InterPro" id="IPR019960">
    <property type="entry name" value="T1SS_VCA0849"/>
</dbReference>
<dbReference type="InterPro" id="IPR043824">
    <property type="entry name" value="DUF5801"/>
</dbReference>
<protein>
    <submittedName>
        <fullName evidence="3">Retention module-containing protein</fullName>
    </submittedName>
</protein>
<feature type="region of interest" description="Disordered" evidence="1">
    <location>
        <begin position="427"/>
        <end position="462"/>
    </location>
</feature>
<gene>
    <name evidence="3" type="ORF">ACFO0J_03215</name>
</gene>
<dbReference type="InterPro" id="IPR001343">
    <property type="entry name" value="Hemolysn_Ca-bd"/>
</dbReference>
<dbReference type="NCBIfam" id="TIGR01965">
    <property type="entry name" value="VCBS_repeat"/>
    <property type="match status" value="2"/>
</dbReference>
<dbReference type="Gene3D" id="3.40.50.410">
    <property type="entry name" value="von Willebrand factor, type A domain"/>
    <property type="match status" value="1"/>
</dbReference>
<name>A0ABV8RW36_9BURK</name>
<dbReference type="InterPro" id="IPR047777">
    <property type="entry name" value="LapA-like_RM"/>
</dbReference>
<dbReference type="InterPro" id="IPR002035">
    <property type="entry name" value="VWF_A"/>
</dbReference>
<keyword evidence="4" id="KW-1185">Reference proteome</keyword>
<sequence length="1820" mass="186842">MATDTVLITHVTGQAWMRASDGTMIALHEGMRVPVNAHILTNEGASVTLQANGVPPVIVGQNADMLVTDDLAAAQPQPADNAVTPPADTVADQILAALDAGQDPFALLDPTAAVLTGGGGGGDSFTRLSSVVEATTPLGLAYPRPGVETPEFVLLGGAAAGDDGVAAALLPAPTIEIPDANNEPTATPGNFTISEDKTEAVDGVVGSFSFSAAGGLQALIFNFSAETGTDGGAVAPAGTTLTVTLAQLLAASGSPIEIDTDRGLLVITGYNPSTGEVSYRYTSDGWQDHRQGDGESVLDTIGITVVDTQGRTVSSDLVANITDTVPQAVADEVDQGAENTAVDVDVFANDKGGADDVDLATGVKLVDGSLSGKGELVYNDNGTFTYTPAAGEEGKVTFKYEITDADGDPSVAEVTINLVADSKPEIEVTPSDPAAQPGTGTVLESGLADGSAPGDSKTTSGTLNINTGNDAIGKVEITGKDGPVDVTAGGTVQGAHGTLTVTLSGGVYSYSYTLTSATTDVDGAVESDDFTVKVTDSDGDAATAGLTVEITDDVPTAENHLNVGTVTENAATDHVEGSVLGAGSGSHYGADGAAASGALAWGTAVATKGGATVNLSDYGHLDQNADGTWKFTLDNTKPATQALNDGDTINVKFSYTLEDGDGDTVTKDVSFSIKGANDAPTIVVPNAPDLQGVHAVVTEESLPRGIADGTGSPDGDHASSATFAGTITVGDPDTPVSSLTLSLGTAVAAAQGPGSGGAAIADLTSHGLPVHWTNVGGKLVGYTGTLNGGDYHEVLTVQLTAGDTGASRGYTVTLHDTLDHPENSVEDVIDLKIPVTVSDGDLSAGTTITVRIEDDMPAVVENPAPVQTTNVDIPDIYTGKVDFSGYGGSKTGYSFDNGAVTVSAVGFTSSTNLTLGAANVYQNSNGLGVKSSNEPYFALDGEVDYRKVGDQGASEELTVELSGNKVAYGVTVEFSQMFGGELERGVALFYRDGVLVSSQEFSSDTSSGDYAANFQVQDGGFDKIVFKALDNGESAAHKDNSDFAVKSITFLGSEDTHPIAYATGHIALSYGADGPGDLNLTSAETGLKTADGRAVFSTVSADGNTIVGKDADGHLVYEIKLTPATGQWEFYQYQAMDRTADGHIDFNYQITDADGDGAQGHVSIAVNTAPEFLSGADTTDTPPNSDAYAFTGVDPHDGSATVGAVQAHDVDGDALSYQITGGNGSGAYSIDAATGEVRVDGSKVGDLFGKEQTDTLTVQVSDGKGGMDTATVDIHLVGDKLVTGTNEQNTLNGSIGADILLGDAGGVKTTVQPGQNYNIALVVDTSGSMSSDSGQTKPVWVEDGYWSGKGKNKTWVDTSHYEDQPISRMELVQDALKNLAAQLVNHDGKVNVALIDFNSDARDVTPSYGQSGYVFKDLDSTSLAALIAKIDALAANGATNYEDAFKEAGDWFQSLPSDPSYKNLTFFLTDGNPTSSNSGSGNWGGNYTDYSDVNNALDDFQRVSNYGEIHAIGIGSGINEDLLKFFDNTDSTGQKQWVQLDDGQWIQANTGQVDIVDNAAQLEAALQGGSSSTDPLPVSNDTLSGGDGNDILFGDVINTDNLSWAGRPDNLPDGSGLDALKAYLKADLGHDATNQDIYDYIKDHSDQFNVPGDIRGGNDTLDGGAGNDTLYGQGGNDTLIGGAGNDTLYGGAGDDVFVWKLGDQAEAGQPMAVDRVKDFGVDAASANGKDLLDLSDLLQGHTDGAAPGDHGDLTQYLHISGDGSKTVIDVKVNADGTAADHVTQQIVIDNIDLTVGHGGDTQAQLINSLINDGKLKVDQG</sequence>
<dbReference type="EMBL" id="JBHSDY010000002">
    <property type="protein sequence ID" value="MFC4297049.1"/>
    <property type="molecule type" value="Genomic_DNA"/>
</dbReference>
<dbReference type="InterPro" id="IPR010221">
    <property type="entry name" value="VCBS_dom"/>
</dbReference>
<dbReference type="InterPro" id="IPR011049">
    <property type="entry name" value="Serralysin-like_metalloprot_C"/>
</dbReference>
<evidence type="ECO:0000313" key="3">
    <source>
        <dbReference type="EMBL" id="MFC4297049.1"/>
    </source>
</evidence>
<comment type="caution">
    <text evidence="3">The sequence shown here is derived from an EMBL/GenBank/DDBJ whole genome shotgun (WGS) entry which is preliminary data.</text>
</comment>
<dbReference type="InterPro" id="IPR036465">
    <property type="entry name" value="vWFA_dom_sf"/>
</dbReference>
<dbReference type="SUPFAM" id="SSF51120">
    <property type="entry name" value="beta-Roll"/>
    <property type="match status" value="1"/>
</dbReference>
<dbReference type="SUPFAM" id="SSF53300">
    <property type="entry name" value="vWA-like"/>
    <property type="match status" value="1"/>
</dbReference>
<dbReference type="Gene3D" id="2.60.40.10">
    <property type="entry name" value="Immunoglobulins"/>
    <property type="match status" value="1"/>
</dbReference>
<reference evidence="4" key="1">
    <citation type="journal article" date="2019" name="Int. J. Syst. Evol. Microbiol.">
        <title>The Global Catalogue of Microorganisms (GCM) 10K type strain sequencing project: providing services to taxonomists for standard genome sequencing and annotation.</title>
        <authorList>
            <consortium name="The Broad Institute Genomics Platform"/>
            <consortium name="The Broad Institute Genome Sequencing Center for Infectious Disease"/>
            <person name="Wu L."/>
            <person name="Ma J."/>
        </authorList>
    </citation>
    <scope>NUCLEOTIDE SEQUENCE [LARGE SCALE GENOMIC DNA]</scope>
    <source>
        <strain evidence="4">CGMCC 1.19029</strain>
    </source>
</reference>
<dbReference type="PRINTS" id="PR00313">
    <property type="entry name" value="CABNDNGRPT"/>
</dbReference>
<dbReference type="InterPro" id="IPR018511">
    <property type="entry name" value="Hemolysin-typ_Ca-bd_CS"/>
</dbReference>
<dbReference type="NCBIfam" id="NF033682">
    <property type="entry name" value="retention_LapA"/>
    <property type="match status" value="1"/>
</dbReference>
<dbReference type="InterPro" id="IPR015919">
    <property type="entry name" value="Cadherin-like_sf"/>
</dbReference>
<dbReference type="Gene3D" id="2.60.40.3440">
    <property type="match status" value="1"/>
</dbReference>
<dbReference type="SUPFAM" id="SSF49313">
    <property type="entry name" value="Cadherin-like"/>
    <property type="match status" value="1"/>
</dbReference>
<evidence type="ECO:0000313" key="4">
    <source>
        <dbReference type="Proteomes" id="UP001595756"/>
    </source>
</evidence>
<evidence type="ECO:0000256" key="1">
    <source>
        <dbReference type="SAM" id="MobiDB-lite"/>
    </source>
</evidence>
<dbReference type="NCBIfam" id="TIGR03661">
    <property type="entry name" value="T1SS_VCA0849"/>
    <property type="match status" value="1"/>
</dbReference>
<accession>A0ABV8RW36</accession>
<dbReference type="Gene3D" id="2.150.10.10">
    <property type="entry name" value="Serralysin-like metalloprotease, C-terminal"/>
    <property type="match status" value="1"/>
</dbReference>
<dbReference type="Proteomes" id="UP001595756">
    <property type="component" value="Unassembled WGS sequence"/>
</dbReference>
<dbReference type="Pfam" id="PF00092">
    <property type="entry name" value="VWA"/>
    <property type="match status" value="1"/>
</dbReference>
<dbReference type="CDD" id="cd00198">
    <property type="entry name" value="vWFA"/>
    <property type="match status" value="1"/>
</dbReference>
<feature type="domain" description="VWFA" evidence="2">
    <location>
        <begin position="1318"/>
        <end position="1553"/>
    </location>
</feature>
<dbReference type="PROSITE" id="PS00330">
    <property type="entry name" value="HEMOLYSIN_CALCIUM"/>
    <property type="match status" value="2"/>
</dbReference>
<dbReference type="RefSeq" id="WP_376811614.1">
    <property type="nucleotide sequence ID" value="NZ_JBHSDY010000002.1"/>
</dbReference>
<dbReference type="Pfam" id="PF19116">
    <property type="entry name" value="DUF5801"/>
    <property type="match status" value="1"/>
</dbReference>
<dbReference type="PROSITE" id="PS50234">
    <property type="entry name" value="VWFA"/>
    <property type="match status" value="1"/>
</dbReference>
<dbReference type="SMART" id="SM00327">
    <property type="entry name" value="VWA"/>
    <property type="match status" value="1"/>
</dbReference>
<dbReference type="Pfam" id="PF17963">
    <property type="entry name" value="Big_9"/>
    <property type="match status" value="2"/>
</dbReference>
<dbReference type="InterPro" id="IPR013783">
    <property type="entry name" value="Ig-like_fold"/>
</dbReference>